<accession>A1YZV3</accession>
<dbReference type="KEGG" id="vg:4818306"/>
<evidence type="ECO:0000313" key="2">
    <source>
        <dbReference type="Proteomes" id="UP000001793"/>
    </source>
</evidence>
<sequence>MNYCKDCNNYRSILNRDLCTRGRKVETVEDMVRGPIETVTYEFSGTARDHRMDESIYGCGPEARFFVPISIESED</sequence>
<organism evidence="1 2">
    <name type="scientific">Burkholderia phage BcepF1</name>
    <dbReference type="NCBI Taxonomy" id="2886897"/>
    <lineage>
        <taxon>Viruses</taxon>
        <taxon>Duplodnaviria</taxon>
        <taxon>Heunggongvirae</taxon>
        <taxon>Uroviricota</taxon>
        <taxon>Caudoviricetes</taxon>
        <taxon>Lindbergviridae</taxon>
        <taxon>Bcepfunavirus</taxon>
        <taxon>Bcepfunavirus bcepF1</taxon>
    </lineage>
</organism>
<gene>
    <name evidence="1" type="ORF">BcepF1.049</name>
</gene>
<dbReference type="GeneID" id="4818306"/>
<name>A1YZV3_9CAUD</name>
<reference evidence="1 2" key="1">
    <citation type="submission" date="2006-12" db="EMBL/GenBank/DDBJ databases">
        <title>Genomic analysis of Burkholderia ambifaria phage BcepF1, a member of the Bcep781- like phage supergroup.</title>
        <authorList>
            <person name="Summer E.J."/>
            <person name="Robinson S."/>
            <person name="Haines C."/>
            <person name="Adams B."/>
            <person name="Daggett M."/>
            <person name="Landua J."/>
            <person name="Swanson S."/>
            <person name="Vorndam W."/>
            <person name="Morrison W."/>
            <person name="Nail K."/>
            <person name="Gonzalez C."/>
            <person name="Young R."/>
        </authorList>
    </citation>
    <scope>NUCLEOTIDE SEQUENCE [LARGE SCALE GENOMIC DNA]</scope>
</reference>
<dbReference type="RefSeq" id="YP_001039733.1">
    <property type="nucleotide sequence ID" value="NC_009015.1"/>
</dbReference>
<keyword evidence="2" id="KW-1185">Reference proteome</keyword>
<proteinExistence type="predicted"/>
<dbReference type="Proteomes" id="UP000001793">
    <property type="component" value="Segment"/>
</dbReference>
<evidence type="ECO:0000313" key="1">
    <source>
        <dbReference type="EMBL" id="ABL96780.1"/>
    </source>
</evidence>
<dbReference type="EMBL" id="EF153632">
    <property type="protein sequence ID" value="ABL96780.1"/>
    <property type="molecule type" value="Genomic_DNA"/>
</dbReference>
<protein>
    <submittedName>
        <fullName evidence="1">Uncharacterized protein</fullName>
    </submittedName>
</protein>